<dbReference type="WBParaSite" id="PSAMB.scaffold12415size2776.g34846.t1">
    <property type="protein sequence ID" value="PSAMB.scaffold12415size2776.g34846.t1"/>
    <property type="gene ID" value="PSAMB.scaffold12415size2776.g34846"/>
</dbReference>
<evidence type="ECO:0000313" key="2">
    <source>
        <dbReference type="Proteomes" id="UP000887566"/>
    </source>
</evidence>
<keyword evidence="2" id="KW-1185">Reference proteome</keyword>
<protein>
    <submittedName>
        <fullName evidence="3 4">Uncharacterized protein</fullName>
    </submittedName>
</protein>
<dbReference type="GO" id="GO:0005525">
    <property type="term" value="F:GTP binding"/>
    <property type="evidence" value="ECO:0007669"/>
    <property type="project" value="InterPro"/>
</dbReference>
<feature type="region of interest" description="Disordered" evidence="1">
    <location>
        <begin position="44"/>
        <end position="73"/>
    </location>
</feature>
<dbReference type="SUPFAM" id="SSF52540">
    <property type="entry name" value="P-loop containing nucleoside triphosphate hydrolases"/>
    <property type="match status" value="1"/>
</dbReference>
<evidence type="ECO:0000313" key="4">
    <source>
        <dbReference type="WBParaSite" id="PSAMB.scaffold12415size2776.g34846.t1"/>
    </source>
</evidence>
<dbReference type="InterPro" id="IPR001806">
    <property type="entry name" value="Small_GTPase"/>
</dbReference>
<reference evidence="3 4" key="1">
    <citation type="submission" date="2022-11" db="UniProtKB">
        <authorList>
            <consortium name="WormBaseParasite"/>
        </authorList>
    </citation>
    <scope>IDENTIFICATION</scope>
</reference>
<organism evidence="2 4">
    <name type="scientific">Plectus sambesii</name>
    <dbReference type="NCBI Taxonomy" id="2011161"/>
    <lineage>
        <taxon>Eukaryota</taxon>
        <taxon>Metazoa</taxon>
        <taxon>Ecdysozoa</taxon>
        <taxon>Nematoda</taxon>
        <taxon>Chromadorea</taxon>
        <taxon>Plectida</taxon>
        <taxon>Plectina</taxon>
        <taxon>Plectoidea</taxon>
        <taxon>Plectidae</taxon>
        <taxon>Plectus</taxon>
    </lineage>
</organism>
<dbReference type="Gene3D" id="3.40.50.300">
    <property type="entry name" value="P-loop containing nucleotide triphosphate hydrolases"/>
    <property type="match status" value="1"/>
</dbReference>
<dbReference type="AlphaFoldDB" id="A0A914UU81"/>
<dbReference type="InterPro" id="IPR027417">
    <property type="entry name" value="P-loop_NTPase"/>
</dbReference>
<evidence type="ECO:0000313" key="3">
    <source>
        <dbReference type="WBParaSite" id="PSAMB.scaffold11981size3025.g34554.t1"/>
    </source>
</evidence>
<accession>A0A914UU81</accession>
<dbReference type="Pfam" id="PF00071">
    <property type="entry name" value="Ras"/>
    <property type="match status" value="1"/>
</dbReference>
<name>A0A914UU81_9BILA</name>
<feature type="compositionally biased region" description="Basic residues" evidence="1">
    <location>
        <begin position="63"/>
        <end position="73"/>
    </location>
</feature>
<dbReference type="GO" id="GO:0003924">
    <property type="term" value="F:GTPase activity"/>
    <property type="evidence" value="ECO:0007669"/>
    <property type="project" value="InterPro"/>
</dbReference>
<proteinExistence type="predicted"/>
<evidence type="ECO:0000256" key="1">
    <source>
        <dbReference type="SAM" id="MobiDB-lite"/>
    </source>
</evidence>
<sequence>VTRLEGEDLAKQLQIPYVECSAKYRLNVDQAFHELVRLIREYQKAERQPADATDSGGASNGRGGKKKKNCILQ</sequence>
<dbReference type="WBParaSite" id="PSAMB.scaffold11981size3025.g34554.t1">
    <property type="protein sequence ID" value="PSAMB.scaffold11981size3025.g34554.t1"/>
    <property type="gene ID" value="PSAMB.scaffold11981size3025.g34554"/>
</dbReference>
<dbReference type="Proteomes" id="UP000887566">
    <property type="component" value="Unplaced"/>
</dbReference>
<dbReference type="PROSITE" id="PS51421">
    <property type="entry name" value="RAS"/>
    <property type="match status" value="1"/>
</dbReference>